<feature type="region of interest" description="Disordered" evidence="1">
    <location>
        <begin position="31"/>
        <end position="113"/>
    </location>
</feature>
<reference evidence="2 3" key="1">
    <citation type="journal article" date="2019" name="Commun. Biol.">
        <title>The bagworm genome reveals a unique fibroin gene that provides high tensile strength.</title>
        <authorList>
            <person name="Kono N."/>
            <person name="Nakamura H."/>
            <person name="Ohtoshi R."/>
            <person name="Tomita M."/>
            <person name="Numata K."/>
            <person name="Arakawa K."/>
        </authorList>
    </citation>
    <scope>NUCLEOTIDE SEQUENCE [LARGE SCALE GENOMIC DNA]</scope>
</reference>
<dbReference type="EMBL" id="BGZK01000061">
    <property type="protein sequence ID" value="GBP14067.1"/>
    <property type="molecule type" value="Genomic_DNA"/>
</dbReference>
<protein>
    <submittedName>
        <fullName evidence="2">Uncharacterized protein</fullName>
    </submittedName>
</protein>
<accession>A0A4C1TKU3</accession>
<sequence>MYAYIPFAHLTHGDYLFSAWNVQRNRDVRSATGAEVGANGDGDGGEGGRRAGRVRRPGRAQAPRPAARGGQRRGRGRARAGPSARRPAGRAAATPPTPATSAPLLQHASNTNF</sequence>
<evidence type="ECO:0000313" key="2">
    <source>
        <dbReference type="EMBL" id="GBP14067.1"/>
    </source>
</evidence>
<dbReference type="Proteomes" id="UP000299102">
    <property type="component" value="Unassembled WGS sequence"/>
</dbReference>
<evidence type="ECO:0000256" key="1">
    <source>
        <dbReference type="SAM" id="MobiDB-lite"/>
    </source>
</evidence>
<comment type="caution">
    <text evidence="2">The sequence shown here is derived from an EMBL/GenBank/DDBJ whole genome shotgun (WGS) entry which is preliminary data.</text>
</comment>
<dbReference type="AlphaFoldDB" id="A0A4C1TKU3"/>
<proteinExistence type="predicted"/>
<organism evidence="2 3">
    <name type="scientific">Eumeta variegata</name>
    <name type="common">Bagworm moth</name>
    <name type="synonym">Eumeta japonica</name>
    <dbReference type="NCBI Taxonomy" id="151549"/>
    <lineage>
        <taxon>Eukaryota</taxon>
        <taxon>Metazoa</taxon>
        <taxon>Ecdysozoa</taxon>
        <taxon>Arthropoda</taxon>
        <taxon>Hexapoda</taxon>
        <taxon>Insecta</taxon>
        <taxon>Pterygota</taxon>
        <taxon>Neoptera</taxon>
        <taxon>Endopterygota</taxon>
        <taxon>Lepidoptera</taxon>
        <taxon>Glossata</taxon>
        <taxon>Ditrysia</taxon>
        <taxon>Tineoidea</taxon>
        <taxon>Psychidae</taxon>
        <taxon>Oiketicinae</taxon>
        <taxon>Eumeta</taxon>
    </lineage>
</organism>
<name>A0A4C1TKU3_EUMVA</name>
<keyword evidence="3" id="KW-1185">Reference proteome</keyword>
<feature type="compositionally biased region" description="Low complexity" evidence="1">
    <location>
        <begin position="79"/>
        <end position="103"/>
    </location>
</feature>
<feature type="compositionally biased region" description="Low complexity" evidence="1">
    <location>
        <begin position="59"/>
        <end position="69"/>
    </location>
</feature>
<evidence type="ECO:0000313" key="3">
    <source>
        <dbReference type="Proteomes" id="UP000299102"/>
    </source>
</evidence>
<gene>
    <name evidence="2" type="ORF">EVAR_102747_1</name>
</gene>